<dbReference type="Ensembl" id="ENSSCAT00000005210.1">
    <property type="protein sequence ID" value="ENSSCAP00000004498.1"/>
    <property type="gene ID" value="ENSSCAG00000003637.1"/>
</dbReference>
<name>A0A8C9MK29_SERCA</name>
<organism evidence="1 2">
    <name type="scientific">Serinus canaria</name>
    <name type="common">Island canary</name>
    <name type="synonym">Fringilla canaria</name>
    <dbReference type="NCBI Taxonomy" id="9135"/>
    <lineage>
        <taxon>Eukaryota</taxon>
        <taxon>Metazoa</taxon>
        <taxon>Chordata</taxon>
        <taxon>Craniata</taxon>
        <taxon>Vertebrata</taxon>
        <taxon>Euteleostomi</taxon>
        <taxon>Archelosauria</taxon>
        <taxon>Archosauria</taxon>
        <taxon>Dinosauria</taxon>
        <taxon>Saurischia</taxon>
        <taxon>Theropoda</taxon>
        <taxon>Coelurosauria</taxon>
        <taxon>Aves</taxon>
        <taxon>Neognathae</taxon>
        <taxon>Neoaves</taxon>
        <taxon>Telluraves</taxon>
        <taxon>Australaves</taxon>
        <taxon>Passeriformes</taxon>
        <taxon>Passeroidea</taxon>
        <taxon>Fringillidae</taxon>
        <taxon>Carduelinae</taxon>
        <taxon>Serinus</taxon>
    </lineage>
</organism>
<accession>A0A8C9MK29</accession>
<evidence type="ECO:0000313" key="1">
    <source>
        <dbReference type="Ensembl" id="ENSSCAP00000004498.1"/>
    </source>
</evidence>
<reference evidence="1" key="2">
    <citation type="submission" date="2025-09" db="UniProtKB">
        <authorList>
            <consortium name="Ensembl"/>
        </authorList>
    </citation>
    <scope>IDENTIFICATION</scope>
</reference>
<dbReference type="PANTHER" id="PTHR14628">
    <property type="entry name" value="BEN DOMAIN-CONTAINING PROTEIN 5"/>
    <property type="match status" value="1"/>
</dbReference>
<dbReference type="Proteomes" id="UP000694409">
    <property type="component" value="Unassembled WGS sequence"/>
</dbReference>
<sequence length="85" mass="9970">YFKFLTRCRDSYKYLFEIGLQSNFVTDLILMQLLCNDKTDLENSVMQKKIKIPKLSLNHIEEAGEVTDYGEEDVELRHSKCLGHI</sequence>
<evidence type="ECO:0000313" key="2">
    <source>
        <dbReference type="Proteomes" id="UP000694409"/>
    </source>
</evidence>
<reference evidence="1" key="1">
    <citation type="submission" date="2025-08" db="UniProtKB">
        <authorList>
            <consortium name="Ensembl"/>
        </authorList>
    </citation>
    <scope>IDENTIFICATION</scope>
</reference>
<dbReference type="PANTHER" id="PTHR14628:SF1">
    <property type="entry name" value="BEN DOMAIN-CONTAINING PROTEIN 5"/>
    <property type="match status" value="1"/>
</dbReference>
<dbReference type="AlphaFoldDB" id="A0A8C9MK29"/>
<proteinExistence type="predicted"/>
<dbReference type="GO" id="GO:0045892">
    <property type="term" value="P:negative regulation of DNA-templated transcription"/>
    <property type="evidence" value="ECO:0007669"/>
    <property type="project" value="InterPro"/>
</dbReference>
<protein>
    <submittedName>
        <fullName evidence="1">BEN domain containing 5</fullName>
    </submittedName>
</protein>
<dbReference type="InterPro" id="IPR040391">
    <property type="entry name" value="BEND5"/>
</dbReference>
<gene>
    <name evidence="1" type="primary">BEND5</name>
</gene>
<dbReference type="GO" id="GO:0003677">
    <property type="term" value="F:DNA binding"/>
    <property type="evidence" value="ECO:0007669"/>
    <property type="project" value="InterPro"/>
</dbReference>
<keyword evidence="2" id="KW-1185">Reference proteome</keyword>
<dbReference type="GeneTree" id="ENSGT00390000001724"/>